<reference evidence="2 3" key="2">
    <citation type="journal article" date="2010" name="Stand. Genomic Sci.">
        <title>Complete genome sequence of Sebaldella termitidis type strain (NCTC 11300).</title>
        <authorList>
            <person name="Harmon-Smith M."/>
            <person name="Celia L."/>
            <person name="Chertkov O."/>
            <person name="Lapidus A."/>
            <person name="Copeland A."/>
            <person name="Glavina Del Rio T."/>
            <person name="Nolan M."/>
            <person name="Lucas S."/>
            <person name="Tice H."/>
            <person name="Cheng J.F."/>
            <person name="Han C."/>
            <person name="Detter J.C."/>
            <person name="Bruce D."/>
            <person name="Goodwin L."/>
            <person name="Pitluck S."/>
            <person name="Pati A."/>
            <person name="Liolios K."/>
            <person name="Ivanova N."/>
            <person name="Mavromatis K."/>
            <person name="Mikhailova N."/>
            <person name="Chen A."/>
            <person name="Palaniappan K."/>
            <person name="Land M."/>
            <person name="Hauser L."/>
            <person name="Chang Y.J."/>
            <person name="Jeffries C.D."/>
            <person name="Brettin T."/>
            <person name="Goker M."/>
            <person name="Beck B."/>
            <person name="Bristow J."/>
            <person name="Eisen J.A."/>
            <person name="Markowitz V."/>
            <person name="Hugenholtz P."/>
            <person name="Kyrpides N.C."/>
            <person name="Klenk H.P."/>
            <person name="Chen F."/>
        </authorList>
    </citation>
    <scope>NUCLEOTIDE SEQUENCE [LARGE SCALE GENOMIC DNA]</scope>
    <source>
        <strain evidence="3">ATCC 33386 / NCTC 11300</strain>
    </source>
</reference>
<dbReference type="HOGENOM" id="CLU_1650943_0_0_0"/>
<feature type="signal peptide" evidence="1">
    <location>
        <begin position="1"/>
        <end position="20"/>
    </location>
</feature>
<keyword evidence="1" id="KW-0732">Signal</keyword>
<dbReference type="Proteomes" id="UP000000845">
    <property type="component" value="Chromosome"/>
</dbReference>
<dbReference type="AlphaFoldDB" id="D1ARJ7"/>
<evidence type="ECO:0000313" key="2">
    <source>
        <dbReference type="EMBL" id="ACZ10483.1"/>
    </source>
</evidence>
<accession>D1ARJ7</accession>
<gene>
    <name evidence="2" type="ordered locus">Sterm_3649</name>
</gene>
<dbReference type="RefSeq" id="WP_012863065.1">
    <property type="nucleotide sequence ID" value="NC_013517.1"/>
</dbReference>
<dbReference type="EMBL" id="CP001739">
    <property type="protein sequence ID" value="ACZ10483.1"/>
    <property type="molecule type" value="Genomic_DNA"/>
</dbReference>
<proteinExistence type="predicted"/>
<name>D1ARJ7_SEBTE</name>
<keyword evidence="3" id="KW-1185">Reference proteome</keyword>
<evidence type="ECO:0000256" key="1">
    <source>
        <dbReference type="SAM" id="SignalP"/>
    </source>
</evidence>
<feature type="chain" id="PRO_5003020078" description="Lipoprotein" evidence="1">
    <location>
        <begin position="21"/>
        <end position="160"/>
    </location>
</feature>
<dbReference type="KEGG" id="str:Sterm_3649"/>
<protein>
    <recommendedName>
        <fullName evidence="4">Lipoprotein</fullName>
    </recommendedName>
</protein>
<evidence type="ECO:0000313" key="3">
    <source>
        <dbReference type="Proteomes" id="UP000000845"/>
    </source>
</evidence>
<reference evidence="3" key="1">
    <citation type="submission" date="2009-09" db="EMBL/GenBank/DDBJ databases">
        <title>The complete chromosome of Sebaldella termitidis ATCC 33386.</title>
        <authorList>
            <consortium name="US DOE Joint Genome Institute (JGI-PGF)"/>
            <person name="Lucas S."/>
            <person name="Copeland A."/>
            <person name="Lapidus A."/>
            <person name="Glavina del Rio T."/>
            <person name="Dalin E."/>
            <person name="Tice H."/>
            <person name="Bruce D."/>
            <person name="Goodwin L."/>
            <person name="Pitluck S."/>
            <person name="Kyrpides N."/>
            <person name="Mavromatis K."/>
            <person name="Ivanova N."/>
            <person name="Mikhailova N."/>
            <person name="Sims D."/>
            <person name="Meincke L."/>
            <person name="Brettin T."/>
            <person name="Detter J.C."/>
            <person name="Han C."/>
            <person name="Larimer F."/>
            <person name="Land M."/>
            <person name="Hauser L."/>
            <person name="Markowitz V."/>
            <person name="Cheng J.F."/>
            <person name="Hugenholtz P."/>
            <person name="Woyke T."/>
            <person name="Wu D."/>
            <person name="Eisen J.A."/>
        </authorList>
    </citation>
    <scope>NUCLEOTIDE SEQUENCE [LARGE SCALE GENOMIC DNA]</scope>
    <source>
        <strain evidence="3">ATCC 33386 / NCTC 11300</strain>
    </source>
</reference>
<organism evidence="2 3">
    <name type="scientific">Sebaldella termitidis (strain ATCC 33386 / NCTC 11300)</name>
    <dbReference type="NCBI Taxonomy" id="526218"/>
    <lineage>
        <taxon>Bacteria</taxon>
        <taxon>Fusobacteriati</taxon>
        <taxon>Fusobacteriota</taxon>
        <taxon>Fusobacteriia</taxon>
        <taxon>Fusobacteriales</taxon>
        <taxon>Leptotrichiaceae</taxon>
        <taxon>Sebaldella</taxon>
    </lineage>
</organism>
<evidence type="ECO:0008006" key="4">
    <source>
        <dbReference type="Google" id="ProtNLM"/>
    </source>
</evidence>
<sequence>MKKLLLILLTYLLVLTCSNSRTIKLPDKNLKITDDIIYYKNEPYTGTLSGTDINNNSARFRAEIKNGIVEGKVELLASDIDFIYNISGGKLNGESSVLDIIMLYKDDVIQKCYSNVSFATQEMADAFCRVVKENPDGESFPSTGKELQKRTINIIRRLNN</sequence>